<dbReference type="HOGENOM" id="CLU_070320_0_0_6"/>
<dbReference type="NCBIfam" id="NF008359">
    <property type="entry name" value="PRK11148.1"/>
    <property type="match status" value="1"/>
</dbReference>
<dbReference type="SUPFAM" id="SSF56300">
    <property type="entry name" value="Metallo-dependent phosphatases"/>
    <property type="match status" value="1"/>
</dbReference>
<name>A0A0A7S1A3_FRIPE</name>
<dbReference type="STRING" id="1267021.FPB0191_01513"/>
<accession>A0A0A7S1A3</accession>
<reference evidence="6 7" key="1">
    <citation type="journal article" date="2014" name="Appl. Environ. Microbiol.">
        <title>Gut symbionts from distinct hosts exhibit genotoxic activity via divergent colibactin biosynthetic pathways.</title>
        <authorList>
            <person name="Engel P."/>
            <person name="Vizcaino M.I."/>
            <person name="Crawford J.M."/>
        </authorList>
    </citation>
    <scope>NUCLEOTIDE SEQUENCE [LARGE SCALE GENOMIC DNA]</scope>
    <source>
        <strain evidence="6 7">PEB0191</strain>
    </source>
</reference>
<evidence type="ECO:0000313" key="7">
    <source>
        <dbReference type="Proteomes" id="UP000030901"/>
    </source>
</evidence>
<keyword evidence="3" id="KW-0408">Iron</keyword>
<dbReference type="KEGG" id="fpp:FPB0191_01513"/>
<dbReference type="GO" id="GO:0004112">
    <property type="term" value="F:cyclic-nucleotide phosphodiesterase activity"/>
    <property type="evidence" value="ECO:0007669"/>
    <property type="project" value="InterPro"/>
</dbReference>
<keyword evidence="1" id="KW-0479">Metal-binding</keyword>
<dbReference type="InterPro" id="IPR050884">
    <property type="entry name" value="CNP_phosphodiesterase-III"/>
</dbReference>
<keyword evidence="7" id="KW-1185">Reference proteome</keyword>
<dbReference type="InterPro" id="IPR029052">
    <property type="entry name" value="Metallo-depent_PP-like"/>
</dbReference>
<sequence>MNSHLIIPLKKSVGKILHITDTHLFADDENNLLGVKTNASFAAVIDNIKKRAEHFDLIVATGDFVQDGSQAAYLKFAQTIKQFMAPCVWLAGNHDIHENMQYIFKQQGLPENKIVLLGEKWLIIMLNSQVVGETYGELSKQQLAFLTTSLQKYPDRFAMVFLHHHPLMSNCDWLDKHSLINHVEFINLINQLPQIKGVGWGHIHQITQQRLPHCLAFSTPSTCVQFKPLSRDFSVANDAPGWRIIELKPEGHVDTAVYNLENNLFEPDLSQNGY</sequence>
<dbReference type="Proteomes" id="UP000030901">
    <property type="component" value="Chromosome"/>
</dbReference>
<dbReference type="InterPro" id="IPR004843">
    <property type="entry name" value="Calcineurin-like_PHP"/>
</dbReference>
<evidence type="ECO:0000259" key="5">
    <source>
        <dbReference type="Pfam" id="PF00149"/>
    </source>
</evidence>
<dbReference type="PANTHER" id="PTHR42988">
    <property type="entry name" value="PHOSPHOHYDROLASE"/>
    <property type="match status" value="1"/>
</dbReference>
<dbReference type="AlphaFoldDB" id="A0A0A7S1A3"/>
<evidence type="ECO:0000313" key="6">
    <source>
        <dbReference type="EMBL" id="AJA45330.1"/>
    </source>
</evidence>
<evidence type="ECO:0000256" key="1">
    <source>
        <dbReference type="ARBA" id="ARBA00022723"/>
    </source>
</evidence>
<dbReference type="Gene3D" id="3.60.21.10">
    <property type="match status" value="1"/>
</dbReference>
<feature type="domain" description="Calcineurin-like phosphoesterase" evidence="5">
    <location>
        <begin position="15"/>
        <end position="205"/>
    </location>
</feature>
<protein>
    <submittedName>
        <fullName evidence="6">Putative phosphohydrolase</fullName>
    </submittedName>
</protein>
<dbReference type="Pfam" id="PF00149">
    <property type="entry name" value="Metallophos"/>
    <property type="match status" value="1"/>
</dbReference>
<dbReference type="CDD" id="cd07402">
    <property type="entry name" value="MPP_GpdQ"/>
    <property type="match status" value="1"/>
</dbReference>
<keyword evidence="2 6" id="KW-0378">Hydrolase</keyword>
<dbReference type="PANTHER" id="PTHR42988:SF2">
    <property type="entry name" value="CYCLIC NUCLEOTIDE PHOSPHODIESTERASE CBUA0032-RELATED"/>
    <property type="match status" value="1"/>
</dbReference>
<evidence type="ECO:0000256" key="3">
    <source>
        <dbReference type="ARBA" id="ARBA00023004"/>
    </source>
</evidence>
<dbReference type="GO" id="GO:0046872">
    <property type="term" value="F:metal ion binding"/>
    <property type="evidence" value="ECO:0007669"/>
    <property type="project" value="UniProtKB-KW"/>
</dbReference>
<evidence type="ECO:0000256" key="2">
    <source>
        <dbReference type="ARBA" id="ARBA00022801"/>
    </source>
</evidence>
<evidence type="ECO:0000256" key="4">
    <source>
        <dbReference type="ARBA" id="ARBA00025742"/>
    </source>
</evidence>
<dbReference type="RefSeq" id="WP_039105068.1">
    <property type="nucleotide sequence ID" value="NZ_CP009056.1"/>
</dbReference>
<dbReference type="EMBL" id="CP009056">
    <property type="protein sequence ID" value="AJA45330.1"/>
    <property type="molecule type" value="Genomic_DNA"/>
</dbReference>
<comment type="similarity">
    <text evidence="4">Belongs to the cyclic nucleotide phosphodiesterase class-III family.</text>
</comment>
<gene>
    <name evidence="6" type="ORF">FPB0191_01513</name>
</gene>
<organism evidence="6 7">
    <name type="scientific">Frischella perrara</name>
    <dbReference type="NCBI Taxonomy" id="1267021"/>
    <lineage>
        <taxon>Bacteria</taxon>
        <taxon>Pseudomonadati</taxon>
        <taxon>Pseudomonadota</taxon>
        <taxon>Gammaproteobacteria</taxon>
        <taxon>Orbales</taxon>
        <taxon>Orbaceae</taxon>
        <taxon>Frischella</taxon>
    </lineage>
</organism>
<proteinExistence type="inferred from homology"/>
<dbReference type="InterPro" id="IPR026575">
    <property type="entry name" value="GpdQ/CpdA-like"/>
</dbReference>